<reference evidence="1" key="2">
    <citation type="journal article" date="2023" name="Int. J. Mol. Sci.">
        <title>De Novo Assembly and Annotation of 11 Diverse Shrub Willow (Salix) Genomes Reveals Novel Gene Organization in Sex-Linked Regions.</title>
        <authorList>
            <person name="Hyden B."/>
            <person name="Feng K."/>
            <person name="Yates T.B."/>
            <person name="Jawdy S."/>
            <person name="Cereghino C."/>
            <person name="Smart L.B."/>
            <person name="Muchero W."/>
        </authorList>
    </citation>
    <scope>NUCLEOTIDE SEQUENCE</scope>
    <source>
        <tissue evidence="1">Shoot tip</tissue>
    </source>
</reference>
<name>A0ABQ9AEJ4_9ROSI</name>
<comment type="caution">
    <text evidence="1">The sequence shown here is derived from an EMBL/GenBank/DDBJ whole genome shotgun (WGS) entry which is preliminary data.</text>
</comment>
<reference evidence="1" key="1">
    <citation type="submission" date="2022-10" db="EMBL/GenBank/DDBJ databases">
        <authorList>
            <person name="Hyden B.L."/>
            <person name="Feng K."/>
            <person name="Yates T."/>
            <person name="Jawdy S."/>
            <person name="Smart L.B."/>
            <person name="Muchero W."/>
        </authorList>
    </citation>
    <scope>NUCLEOTIDE SEQUENCE</scope>
    <source>
        <tissue evidence="1">Shoot tip</tissue>
    </source>
</reference>
<dbReference type="Proteomes" id="UP001141253">
    <property type="component" value="Chromosome 11"/>
</dbReference>
<evidence type="ECO:0000313" key="1">
    <source>
        <dbReference type="EMBL" id="KAJ6333659.1"/>
    </source>
</evidence>
<keyword evidence="2" id="KW-1185">Reference proteome</keyword>
<evidence type="ECO:0000313" key="2">
    <source>
        <dbReference type="Proteomes" id="UP001141253"/>
    </source>
</evidence>
<proteinExistence type="predicted"/>
<accession>A0ABQ9AEJ4</accession>
<dbReference type="EMBL" id="JAPFFI010000021">
    <property type="protein sequence ID" value="KAJ6333659.1"/>
    <property type="molecule type" value="Genomic_DNA"/>
</dbReference>
<sequence length="68" mass="7509">MEPVDHISFSFITNQDERHNNGASSGMHRKINVTNIESVAHMVSATQTLHQFASACGGFSPRIFRHGV</sequence>
<gene>
    <name evidence="1" type="ORF">OIU77_009517</name>
</gene>
<organism evidence="1 2">
    <name type="scientific">Salix suchowensis</name>
    <dbReference type="NCBI Taxonomy" id="1278906"/>
    <lineage>
        <taxon>Eukaryota</taxon>
        <taxon>Viridiplantae</taxon>
        <taxon>Streptophyta</taxon>
        <taxon>Embryophyta</taxon>
        <taxon>Tracheophyta</taxon>
        <taxon>Spermatophyta</taxon>
        <taxon>Magnoliopsida</taxon>
        <taxon>eudicotyledons</taxon>
        <taxon>Gunneridae</taxon>
        <taxon>Pentapetalae</taxon>
        <taxon>rosids</taxon>
        <taxon>fabids</taxon>
        <taxon>Malpighiales</taxon>
        <taxon>Salicaceae</taxon>
        <taxon>Saliceae</taxon>
        <taxon>Salix</taxon>
    </lineage>
</organism>
<protein>
    <submittedName>
        <fullName evidence="1">Uncharacterized protein</fullName>
    </submittedName>
</protein>